<name>A0ABQ8SYW9_PERAM</name>
<feature type="region of interest" description="Disordered" evidence="1">
    <location>
        <begin position="27"/>
        <end position="51"/>
    </location>
</feature>
<evidence type="ECO:0000313" key="2">
    <source>
        <dbReference type="EMBL" id="KAJ4438877.1"/>
    </source>
</evidence>
<dbReference type="Proteomes" id="UP001148838">
    <property type="component" value="Unassembled WGS sequence"/>
</dbReference>
<proteinExistence type="predicted"/>
<evidence type="ECO:0000256" key="1">
    <source>
        <dbReference type="SAM" id="MobiDB-lite"/>
    </source>
</evidence>
<feature type="compositionally biased region" description="Polar residues" evidence="1">
    <location>
        <begin position="36"/>
        <end position="51"/>
    </location>
</feature>
<organism evidence="2 3">
    <name type="scientific">Periplaneta americana</name>
    <name type="common">American cockroach</name>
    <name type="synonym">Blatta americana</name>
    <dbReference type="NCBI Taxonomy" id="6978"/>
    <lineage>
        <taxon>Eukaryota</taxon>
        <taxon>Metazoa</taxon>
        <taxon>Ecdysozoa</taxon>
        <taxon>Arthropoda</taxon>
        <taxon>Hexapoda</taxon>
        <taxon>Insecta</taxon>
        <taxon>Pterygota</taxon>
        <taxon>Neoptera</taxon>
        <taxon>Polyneoptera</taxon>
        <taxon>Dictyoptera</taxon>
        <taxon>Blattodea</taxon>
        <taxon>Blattoidea</taxon>
        <taxon>Blattidae</taxon>
        <taxon>Blattinae</taxon>
        <taxon>Periplaneta</taxon>
    </lineage>
</organism>
<sequence length="194" mass="21743">MYTKKTKQVMQTTYTPSRYKSDNHVVFTSARKEGNSSDNASEMSPGSSTESYPAFARIGLRENPGKNLNLPRPGFEPGPPGFAARRADRYSTGYLVSERGEGDNAGKMSPGSSTESYPAFAQIWLRKNLEKNLEQDALEGMVNRREVRGRKSYQMIDNIKIHGSYEETEKKAEEKERLQNTGFAVKYLPLGSTL</sequence>
<gene>
    <name evidence="2" type="ORF">ANN_14830</name>
</gene>
<protein>
    <submittedName>
        <fullName evidence="2">Uncharacterized protein</fullName>
    </submittedName>
</protein>
<keyword evidence="3" id="KW-1185">Reference proteome</keyword>
<dbReference type="EMBL" id="JAJSOF020000019">
    <property type="protein sequence ID" value="KAJ4438877.1"/>
    <property type="molecule type" value="Genomic_DNA"/>
</dbReference>
<evidence type="ECO:0000313" key="3">
    <source>
        <dbReference type="Proteomes" id="UP001148838"/>
    </source>
</evidence>
<accession>A0ABQ8SYW9</accession>
<comment type="caution">
    <text evidence="2">The sequence shown here is derived from an EMBL/GenBank/DDBJ whole genome shotgun (WGS) entry which is preliminary data.</text>
</comment>
<reference evidence="2 3" key="1">
    <citation type="journal article" date="2022" name="Allergy">
        <title>Genome assembly and annotation of Periplaneta americana reveal a comprehensive cockroach allergen profile.</title>
        <authorList>
            <person name="Wang L."/>
            <person name="Xiong Q."/>
            <person name="Saelim N."/>
            <person name="Wang L."/>
            <person name="Nong W."/>
            <person name="Wan A.T."/>
            <person name="Shi M."/>
            <person name="Liu X."/>
            <person name="Cao Q."/>
            <person name="Hui J.H.L."/>
            <person name="Sookrung N."/>
            <person name="Leung T.F."/>
            <person name="Tungtrongchitr A."/>
            <person name="Tsui S.K.W."/>
        </authorList>
    </citation>
    <scope>NUCLEOTIDE SEQUENCE [LARGE SCALE GENOMIC DNA]</scope>
    <source>
        <strain evidence="2">PWHHKU_190912</strain>
    </source>
</reference>